<evidence type="ECO:0000256" key="1">
    <source>
        <dbReference type="SAM" id="MobiDB-lite"/>
    </source>
</evidence>
<proteinExistence type="predicted"/>
<dbReference type="eggNOG" id="COG3712">
    <property type="taxonomic scope" value="Bacteria"/>
</dbReference>
<reference evidence="3 4" key="1">
    <citation type="submission" date="2012-09" db="EMBL/GenBank/DDBJ databases">
        <title>Draft Genome Sequences of 6 Strains from Genus Thauera.</title>
        <authorList>
            <person name="Liu B."/>
            <person name="Shapleigh J.P."/>
            <person name="Frostegard A.H."/>
        </authorList>
    </citation>
    <scope>NUCLEOTIDE SEQUENCE [LARGE SCALE GENOMIC DNA]</scope>
    <source>
        <strain evidence="4">47Lol / DSM 12138</strain>
    </source>
</reference>
<dbReference type="InterPro" id="IPR032623">
    <property type="entry name" value="FecR_N"/>
</dbReference>
<dbReference type="Pfam" id="PF16220">
    <property type="entry name" value="DUF4880"/>
    <property type="match status" value="1"/>
</dbReference>
<gene>
    <name evidence="3" type="ORF">C666_03540</name>
</gene>
<accession>N6YEZ8</accession>
<dbReference type="EMBL" id="AMXE01000006">
    <property type="protein sequence ID" value="ENO90105.1"/>
    <property type="molecule type" value="Genomic_DNA"/>
</dbReference>
<name>N6YEZ8_THAL4</name>
<comment type="caution">
    <text evidence="3">The sequence shown here is derived from an EMBL/GenBank/DDBJ whole genome shotgun (WGS) entry which is preliminary data.</text>
</comment>
<evidence type="ECO:0000313" key="3">
    <source>
        <dbReference type="EMBL" id="ENO90105.1"/>
    </source>
</evidence>
<keyword evidence="4" id="KW-1185">Reference proteome</keyword>
<protein>
    <submittedName>
        <fullName evidence="3">FecR family anti-sigma factor protein</fullName>
    </submittedName>
</protein>
<dbReference type="STRING" id="1123367.GCA_000621305_00193"/>
<evidence type="ECO:0000259" key="2">
    <source>
        <dbReference type="Pfam" id="PF16220"/>
    </source>
</evidence>
<feature type="region of interest" description="Disordered" evidence="1">
    <location>
        <begin position="72"/>
        <end position="93"/>
    </location>
</feature>
<evidence type="ECO:0000313" key="4">
    <source>
        <dbReference type="Proteomes" id="UP000013232"/>
    </source>
</evidence>
<organism evidence="3 4">
    <name type="scientific">Thauera linaloolentis (strain DSM 12138 / JCM 21573 / CCUG 41526 / CIP 105981 / IAM 15112 / NBRC 102519 / 47Lol)</name>
    <dbReference type="NCBI Taxonomy" id="1123367"/>
    <lineage>
        <taxon>Bacteria</taxon>
        <taxon>Pseudomonadati</taxon>
        <taxon>Pseudomonadota</taxon>
        <taxon>Betaproteobacteria</taxon>
        <taxon>Rhodocyclales</taxon>
        <taxon>Zoogloeaceae</taxon>
        <taxon>Thauera</taxon>
    </lineage>
</organism>
<feature type="compositionally biased region" description="Low complexity" evidence="1">
    <location>
        <begin position="73"/>
        <end position="93"/>
    </location>
</feature>
<dbReference type="AlphaFoldDB" id="N6YEZ8"/>
<dbReference type="RefSeq" id="WP_004333860.1">
    <property type="nucleotide sequence ID" value="NZ_AMXE01000006.1"/>
</dbReference>
<feature type="domain" description="FecR N-terminal" evidence="2">
    <location>
        <begin position="13"/>
        <end position="53"/>
    </location>
</feature>
<dbReference type="Proteomes" id="UP000013232">
    <property type="component" value="Unassembled WGS sequence"/>
</dbReference>
<sequence length="93" mass="10083">MNTPARRLDPIAERAIDWLVRLDSGSATAEERSAFEAWLDADPRHNNTWQAISGLLHPPIAALREDDHRDDAVGGVQFGQAGAAPRGFRAAAP</sequence>